<evidence type="ECO:0000313" key="1">
    <source>
        <dbReference type="EMBL" id="STO17132.1"/>
    </source>
</evidence>
<comment type="caution">
    <text evidence="1">The sequence shown here is derived from an EMBL/GenBank/DDBJ whole genome shotgun (WGS) entry which is preliminary data.</text>
</comment>
<protein>
    <recommendedName>
        <fullName evidence="3">Type I-E CRISPR-associated protein Cse1/CasA</fullName>
    </recommendedName>
</protein>
<dbReference type="EMBL" id="UGGQ01000006">
    <property type="protein sequence ID" value="STO17132.1"/>
    <property type="molecule type" value="Genomic_DNA"/>
</dbReference>
<organism evidence="1 2">
    <name type="scientific">Mobiluncus mulieris</name>
    <dbReference type="NCBI Taxonomy" id="2052"/>
    <lineage>
        <taxon>Bacteria</taxon>
        <taxon>Bacillati</taxon>
        <taxon>Actinomycetota</taxon>
        <taxon>Actinomycetes</taxon>
        <taxon>Actinomycetales</taxon>
        <taxon>Actinomycetaceae</taxon>
        <taxon>Mobiluncus</taxon>
    </lineage>
</organism>
<dbReference type="AlphaFoldDB" id="A0A8G2M5V3"/>
<dbReference type="RefSeq" id="WP_115325970.1">
    <property type="nucleotide sequence ID" value="NZ_JACHMA010000001.1"/>
</dbReference>
<evidence type="ECO:0000313" key="2">
    <source>
        <dbReference type="Proteomes" id="UP000255284"/>
    </source>
</evidence>
<dbReference type="Pfam" id="PF09481">
    <property type="entry name" value="CRISPR_Cse1"/>
    <property type="match status" value="1"/>
</dbReference>
<evidence type="ECO:0008006" key="3">
    <source>
        <dbReference type="Google" id="ProtNLM"/>
    </source>
</evidence>
<gene>
    <name evidence="1" type="ORF">NCTC11819_01717</name>
</gene>
<dbReference type="Proteomes" id="UP000255284">
    <property type="component" value="Unassembled WGS sequence"/>
</dbReference>
<proteinExistence type="predicted"/>
<dbReference type="InterPro" id="IPR013381">
    <property type="entry name" value="CRISPR-assoc_prot_Cse1"/>
</dbReference>
<sequence length="527" mass="59390">MAINALKDIAWIPTARGRMTARDVLCSSATVPNNSSRNTLSTQDLLINPGFSAGSSLRILRDIAVLAERIRKQKGSKVAPEEPDIDAIDEAIESLAPYCNPLNADYPFLQRQVISGQETDGAPKKLSPAMAPDSAEAFWKMSFTFANQLSLDKAVLWLAINHHYSLAGNNQYDGEKCAMGAPGIRFLGVDKKKDVGKTITEVFFIKDSIYETLLMNIPIDWLEYNDFPAWALRNPESLGKDHPLWDASWSSNTAVCVWEGNMLTSAKPCGIPRHWYSQAHGVCPSAKKDKAAKEQENARKKSWWDNRNTRDPLYLYTPNKDGILKPQRLDFGRDATDLAVHWNAEQNPQYMEYSSTTRILHHDAESYLCFLRHQLGGTPSSPVIRASEVLIPDDNSLWSPHKDLYEIAEMYANVVLDMQKKLVFCFGKPTQPNIPTLSNLGFLRGDVSTVFWRHIRPIFENSMRENQLEDENNYSEILKATQKATMSAFDEVTLPYAQSMVPEVTTTHQYLREKLGKIVNVALEGMK</sequence>
<dbReference type="GeneID" id="61168232"/>
<reference evidence="1 2" key="1">
    <citation type="submission" date="2018-06" db="EMBL/GenBank/DDBJ databases">
        <authorList>
            <consortium name="Pathogen Informatics"/>
            <person name="Doyle S."/>
        </authorList>
    </citation>
    <scope>NUCLEOTIDE SEQUENCE [LARGE SCALE GENOMIC DNA]</scope>
    <source>
        <strain evidence="1 2">NCTC11819</strain>
    </source>
</reference>
<accession>A0A8G2M5V3</accession>
<name>A0A8G2M5V3_9ACTO</name>